<dbReference type="Gene3D" id="2.60.200.20">
    <property type="match status" value="1"/>
</dbReference>
<dbReference type="SUPFAM" id="SSF49879">
    <property type="entry name" value="SMAD/FHA domain"/>
    <property type="match status" value="1"/>
</dbReference>
<dbReference type="InterPro" id="IPR000253">
    <property type="entry name" value="FHA_dom"/>
</dbReference>
<evidence type="ECO:0000313" key="3">
    <source>
        <dbReference type="Proteomes" id="UP001138500"/>
    </source>
</evidence>
<reference evidence="2 3" key="1">
    <citation type="journal article" date="2018" name="IMA Fungus">
        <title>IMA Genome-F 10: Nine draft genome sequences of Claviceps purpurea s.lat., including C. arundinis, C. humidiphila, and C. cf. spartinae, pseudomolecules for the pitch canker pathogen Fusarium circinatum, draft genome of Davidsoniella eucalypti, Grosmannia galeiformis, Quambalaria eucalypti, and Teratosphaeria destructans.</title>
        <authorList>
            <person name="Wingfield B.D."/>
            <person name="Liu M."/>
            <person name="Nguyen H.D."/>
            <person name="Lane F.A."/>
            <person name="Morgan S.W."/>
            <person name="De Vos L."/>
            <person name="Wilken P.M."/>
            <person name="Duong T.A."/>
            <person name="Aylward J."/>
            <person name="Coetzee M.P."/>
            <person name="Dadej K."/>
            <person name="De Beer Z.W."/>
            <person name="Findlay W."/>
            <person name="Havenga M."/>
            <person name="Kolarik M."/>
            <person name="Menzies J.G."/>
            <person name="Naidoo K."/>
            <person name="Pochopski O."/>
            <person name="Shoukouhi P."/>
            <person name="Santana Q.C."/>
            <person name="Seifert K.A."/>
            <person name="Soal N."/>
            <person name="Steenkamp E.T."/>
            <person name="Tatham C.T."/>
            <person name="van der Nest M.A."/>
            <person name="Wingfield M.J."/>
        </authorList>
    </citation>
    <scope>NUCLEOTIDE SEQUENCE [LARGE SCALE GENOMIC DNA]</scope>
    <source>
        <strain evidence="2">CMW44962</strain>
    </source>
</reference>
<dbReference type="Pfam" id="PF00498">
    <property type="entry name" value="FHA"/>
    <property type="match status" value="1"/>
</dbReference>
<dbReference type="EMBL" id="RIBY02001623">
    <property type="protein sequence ID" value="KAH9828374.1"/>
    <property type="molecule type" value="Genomic_DNA"/>
</dbReference>
<organism evidence="2 3">
    <name type="scientific">Teratosphaeria destructans</name>
    <dbReference type="NCBI Taxonomy" id="418781"/>
    <lineage>
        <taxon>Eukaryota</taxon>
        <taxon>Fungi</taxon>
        <taxon>Dikarya</taxon>
        <taxon>Ascomycota</taxon>
        <taxon>Pezizomycotina</taxon>
        <taxon>Dothideomycetes</taxon>
        <taxon>Dothideomycetidae</taxon>
        <taxon>Mycosphaerellales</taxon>
        <taxon>Teratosphaeriaceae</taxon>
        <taxon>Teratosphaeria</taxon>
    </lineage>
</organism>
<gene>
    <name evidence="2" type="ORF">Tdes44962_MAKER09365</name>
</gene>
<evidence type="ECO:0000259" key="1">
    <source>
        <dbReference type="PROSITE" id="PS50006"/>
    </source>
</evidence>
<protein>
    <submittedName>
        <fullName evidence="2">Forkhead associated domain</fullName>
    </submittedName>
</protein>
<dbReference type="PROSITE" id="PS50006">
    <property type="entry name" value="FHA_DOMAIN"/>
    <property type="match status" value="1"/>
</dbReference>
<dbReference type="OrthoDB" id="4096268at2759"/>
<sequence length="170" mass="18726">MPPLLMNPNLDMLSAALAVPQQRTSILGQNQGVHFTFEQKHAAAFPDKRHLTIEPGQTLIISRASKSKDSMSPKITNLLYDCPVMSRAHAELKHNRFAPLHEQITITDRDSKHGTSVNDKRLEPHKPFALRSGDIVKLGGKVVSGSGMFVSNPSSVTLLTVAQKYMMASR</sequence>
<name>A0A9W7STM2_9PEZI</name>
<feature type="domain" description="FHA" evidence="1">
    <location>
        <begin position="59"/>
        <end position="122"/>
    </location>
</feature>
<dbReference type="Proteomes" id="UP001138500">
    <property type="component" value="Unassembled WGS sequence"/>
</dbReference>
<keyword evidence="3" id="KW-1185">Reference proteome</keyword>
<proteinExistence type="predicted"/>
<comment type="caution">
    <text evidence="2">The sequence shown here is derived from an EMBL/GenBank/DDBJ whole genome shotgun (WGS) entry which is preliminary data.</text>
</comment>
<reference evidence="2 3" key="2">
    <citation type="journal article" date="2021" name="Curr. Genet.">
        <title>Genetic response to nitrogen starvation in the aggressive Eucalyptus foliar pathogen Teratosphaeria destructans.</title>
        <authorList>
            <person name="Havenga M."/>
            <person name="Wingfield B.D."/>
            <person name="Wingfield M.J."/>
            <person name="Dreyer L.L."/>
            <person name="Roets F."/>
            <person name="Aylward J."/>
        </authorList>
    </citation>
    <scope>NUCLEOTIDE SEQUENCE [LARGE SCALE GENOMIC DNA]</scope>
    <source>
        <strain evidence="2">CMW44962</strain>
    </source>
</reference>
<dbReference type="InterPro" id="IPR008984">
    <property type="entry name" value="SMAD_FHA_dom_sf"/>
</dbReference>
<dbReference type="AlphaFoldDB" id="A0A9W7STM2"/>
<evidence type="ECO:0000313" key="2">
    <source>
        <dbReference type="EMBL" id="KAH9828374.1"/>
    </source>
</evidence>
<accession>A0A9W7STM2</accession>